<evidence type="ECO:0000313" key="5">
    <source>
        <dbReference type="EMBL" id="KFI65779.1"/>
    </source>
</evidence>
<protein>
    <submittedName>
        <fullName evidence="5">Short-chain dehydrogenase/reductase SDR</fullName>
        <ecNumber evidence="5">1.1.1.64</ecNumber>
    </submittedName>
</protein>
<dbReference type="InterPro" id="IPR002347">
    <property type="entry name" value="SDR_fam"/>
</dbReference>
<name>A0A087B429_9BIFI</name>
<evidence type="ECO:0000256" key="4">
    <source>
        <dbReference type="SAM" id="Phobius"/>
    </source>
</evidence>
<organism evidence="5 6">
    <name type="scientific">Bifidobacterium cuniculi</name>
    <dbReference type="NCBI Taxonomy" id="1688"/>
    <lineage>
        <taxon>Bacteria</taxon>
        <taxon>Bacillati</taxon>
        <taxon>Actinomycetota</taxon>
        <taxon>Actinomycetes</taxon>
        <taxon>Bifidobacteriales</taxon>
        <taxon>Bifidobacteriaceae</taxon>
        <taxon>Bifidobacterium</taxon>
    </lineage>
</organism>
<dbReference type="GO" id="GO:0016020">
    <property type="term" value="C:membrane"/>
    <property type="evidence" value="ECO:0007669"/>
    <property type="project" value="TreeGrafter"/>
</dbReference>
<dbReference type="InterPro" id="IPR036291">
    <property type="entry name" value="NAD(P)-bd_dom_sf"/>
</dbReference>
<sequence length="258" mass="27490">MTTLITGATGGLGRELAMLCAAHNEDLLVTARDADRLTALKAELERGFHVQVMACTIDLGRPDAAQDLYRFAQEKGLQVDTLINNAGFGHYGTFLDTDEGTIQTMIGVNMTAVAMLCRLFGRDMRAHHRGRILNIASVASVMAGPYMAMYYATKAFVSSLGQALAVEMRGTGVTVTTVCPGPIATGFEQAAHMAGKNFFTMAKPSSPETAARFAYARMQAGKALAYQGAMARMVAQGVRFVPRMVAARLAADANGGRP</sequence>
<comment type="similarity">
    <text evidence="1 3">Belongs to the short-chain dehydrogenases/reductases (SDR) family.</text>
</comment>
<dbReference type="RefSeq" id="WP_033515451.1">
    <property type="nucleotide sequence ID" value="NZ_JGYV01000001.1"/>
</dbReference>
<dbReference type="STRING" id="1688.BCUN_0274"/>
<dbReference type="Pfam" id="PF00106">
    <property type="entry name" value="adh_short"/>
    <property type="match status" value="1"/>
</dbReference>
<dbReference type="eggNOG" id="COG0300">
    <property type="taxonomic scope" value="Bacteria"/>
</dbReference>
<dbReference type="PANTHER" id="PTHR44196:SF2">
    <property type="entry name" value="SHORT-CHAIN DEHYDROGENASE-RELATED"/>
    <property type="match status" value="1"/>
</dbReference>
<feature type="transmembrane region" description="Helical" evidence="4">
    <location>
        <begin position="132"/>
        <end position="152"/>
    </location>
</feature>
<evidence type="ECO:0000256" key="3">
    <source>
        <dbReference type="RuleBase" id="RU000363"/>
    </source>
</evidence>
<dbReference type="EMBL" id="JGYV01000001">
    <property type="protein sequence ID" value="KFI65779.1"/>
    <property type="molecule type" value="Genomic_DNA"/>
</dbReference>
<keyword evidence="2 5" id="KW-0560">Oxidoreductase</keyword>
<reference evidence="5 6" key="1">
    <citation type="submission" date="2014-03" db="EMBL/GenBank/DDBJ databases">
        <title>Genomics of Bifidobacteria.</title>
        <authorList>
            <person name="Ventura M."/>
            <person name="Milani C."/>
            <person name="Lugli G.A."/>
        </authorList>
    </citation>
    <scope>NUCLEOTIDE SEQUENCE [LARGE SCALE GENOMIC DNA]</scope>
    <source>
        <strain evidence="5 6">LMG 10738</strain>
    </source>
</reference>
<dbReference type="EC" id="1.1.1.64" evidence="5"/>
<evidence type="ECO:0000313" key="6">
    <source>
        <dbReference type="Proteomes" id="UP000029067"/>
    </source>
</evidence>
<dbReference type="GO" id="GO:0047045">
    <property type="term" value="F:testosterone dehydrogenase (NADP+) activity"/>
    <property type="evidence" value="ECO:0007669"/>
    <property type="project" value="UniProtKB-EC"/>
</dbReference>
<dbReference type="AlphaFoldDB" id="A0A087B429"/>
<dbReference type="PRINTS" id="PR00081">
    <property type="entry name" value="GDHRDH"/>
</dbReference>
<dbReference type="PIRSF" id="PIRSF000126">
    <property type="entry name" value="11-beta-HSD1"/>
    <property type="match status" value="1"/>
</dbReference>
<dbReference type="SUPFAM" id="SSF51735">
    <property type="entry name" value="NAD(P)-binding Rossmann-fold domains"/>
    <property type="match status" value="1"/>
</dbReference>
<dbReference type="PANTHER" id="PTHR44196">
    <property type="entry name" value="DEHYDROGENASE/REDUCTASE SDR FAMILY MEMBER 7B"/>
    <property type="match status" value="1"/>
</dbReference>
<keyword evidence="4" id="KW-0812">Transmembrane</keyword>
<dbReference type="CDD" id="cd05233">
    <property type="entry name" value="SDR_c"/>
    <property type="match status" value="1"/>
</dbReference>
<dbReference type="PRINTS" id="PR00080">
    <property type="entry name" value="SDRFAMILY"/>
</dbReference>
<comment type="caution">
    <text evidence="5">The sequence shown here is derived from an EMBL/GenBank/DDBJ whole genome shotgun (WGS) entry which is preliminary data.</text>
</comment>
<keyword evidence="6" id="KW-1185">Reference proteome</keyword>
<keyword evidence="4" id="KW-1133">Transmembrane helix</keyword>
<evidence type="ECO:0000256" key="1">
    <source>
        <dbReference type="ARBA" id="ARBA00006484"/>
    </source>
</evidence>
<evidence type="ECO:0000256" key="2">
    <source>
        <dbReference type="ARBA" id="ARBA00023002"/>
    </source>
</evidence>
<keyword evidence="4" id="KW-0472">Membrane</keyword>
<dbReference type="Gene3D" id="3.40.50.720">
    <property type="entry name" value="NAD(P)-binding Rossmann-like Domain"/>
    <property type="match status" value="1"/>
</dbReference>
<proteinExistence type="inferred from homology"/>
<gene>
    <name evidence="5" type="ORF">BCUN_0274</name>
</gene>
<accession>A0A087B429</accession>
<dbReference type="Proteomes" id="UP000029067">
    <property type="component" value="Unassembled WGS sequence"/>
</dbReference>